<name>A0ABV5JGB2_9RHOB</name>
<sequence length="514" mass="54995">MRNKNAFALAGVLLFINGQAMAEAPLSVIDWLSESVALPSHLDADGVPFGEEAATESASIEVITSQPLDAPNPDAVGLLPSSVTGLPNNLWESSSSAALVRLIRQGSTETLPAIAELNRSLLLAEASAPNDADGSGALLLARVDQLLELGALDDAQALLERAGPTTPELFRRWFDVALLTGTENLACDALRSNGDIAPTYQARIFCLARNGDWNAAALTLNSAEALGYVAPDEYDLIARFLDPELFEGEPPLSTPSRPSPLVFRMLEAIGEPISSSTLPRAFAQADLRPSSGWKARLEAAERLARVGAIPANQLLGIYTERSPAASGGVWNRVDALQRFDLAVRNRDAEAIDQILPVIWREMQRVGLERPFAKLYANELDGISLAGRSAGLAFHLGLLSDSYETLSRAYSPINDEDKFLSALATGAPASAPAPSAMAEAIRDGFDSGELSDDLSRKLADNRLGEAILIANQMFNEGAAGDLEKVSRALRFYRAVGLEDIARKAALQLMLMERHG</sequence>
<dbReference type="Proteomes" id="UP001589683">
    <property type="component" value="Unassembled WGS sequence"/>
</dbReference>
<feature type="signal peptide" evidence="1">
    <location>
        <begin position="1"/>
        <end position="22"/>
    </location>
</feature>
<accession>A0ABV5JGB2</accession>
<evidence type="ECO:0000313" key="2">
    <source>
        <dbReference type="EMBL" id="MFB9232515.1"/>
    </source>
</evidence>
<keyword evidence="3" id="KW-1185">Reference proteome</keyword>
<organism evidence="2 3">
    <name type="scientific">Pseudohalocynthiibacter aestuariivivens</name>
    <dbReference type="NCBI Taxonomy" id="1591409"/>
    <lineage>
        <taxon>Bacteria</taxon>
        <taxon>Pseudomonadati</taxon>
        <taxon>Pseudomonadota</taxon>
        <taxon>Alphaproteobacteria</taxon>
        <taxon>Rhodobacterales</taxon>
        <taxon>Paracoccaceae</taxon>
        <taxon>Pseudohalocynthiibacter</taxon>
    </lineage>
</organism>
<evidence type="ECO:0008006" key="4">
    <source>
        <dbReference type="Google" id="ProtNLM"/>
    </source>
</evidence>
<evidence type="ECO:0000313" key="3">
    <source>
        <dbReference type="Proteomes" id="UP001589683"/>
    </source>
</evidence>
<reference evidence="2 3" key="1">
    <citation type="submission" date="2024-09" db="EMBL/GenBank/DDBJ databases">
        <authorList>
            <person name="Sun Q."/>
            <person name="Mori K."/>
        </authorList>
    </citation>
    <scope>NUCLEOTIDE SEQUENCE [LARGE SCALE GENOMIC DNA]</scope>
    <source>
        <strain evidence="2 3">CECT 8726</strain>
    </source>
</reference>
<proteinExistence type="predicted"/>
<protein>
    <recommendedName>
        <fullName evidence="4">Sel1 repeat family protein</fullName>
    </recommendedName>
</protein>
<feature type="chain" id="PRO_5046908989" description="Sel1 repeat family protein" evidence="1">
    <location>
        <begin position="23"/>
        <end position="514"/>
    </location>
</feature>
<evidence type="ECO:0000256" key="1">
    <source>
        <dbReference type="SAM" id="SignalP"/>
    </source>
</evidence>
<dbReference type="EMBL" id="JBHMEA010000039">
    <property type="protein sequence ID" value="MFB9232515.1"/>
    <property type="molecule type" value="Genomic_DNA"/>
</dbReference>
<keyword evidence="1" id="KW-0732">Signal</keyword>
<comment type="caution">
    <text evidence="2">The sequence shown here is derived from an EMBL/GenBank/DDBJ whole genome shotgun (WGS) entry which is preliminary data.</text>
</comment>
<gene>
    <name evidence="2" type="ORF">ACFFUT_12040</name>
</gene>
<dbReference type="RefSeq" id="WP_213887855.1">
    <property type="nucleotide sequence ID" value="NZ_JAGFNU010000002.1"/>
</dbReference>